<keyword evidence="5" id="KW-0677">Repeat</keyword>
<dbReference type="InterPro" id="IPR001611">
    <property type="entry name" value="Leu-rich_rpt"/>
</dbReference>
<dbReference type="GO" id="GO:0005576">
    <property type="term" value="C:extracellular region"/>
    <property type="evidence" value="ECO:0007669"/>
    <property type="project" value="UniProtKB-SubCell"/>
</dbReference>
<dbReference type="PANTHER" id="PTHR32093:SF120">
    <property type="entry name" value="LEUCINE-RICH REPEAT EXTENSIN-LIKE PROTEIN 3-RELATED"/>
    <property type="match status" value="1"/>
</dbReference>
<reference evidence="6 7" key="1">
    <citation type="journal article" date="2019" name="Genome Biol. Evol.">
        <title>Insights into the evolution of the New World diploid cottons (Gossypium, subgenus Houzingenia) based on genome sequencing.</title>
        <authorList>
            <person name="Grover C.E."/>
            <person name="Arick M.A. 2nd"/>
            <person name="Thrash A."/>
            <person name="Conover J.L."/>
            <person name="Sanders W.S."/>
            <person name="Peterson D.G."/>
            <person name="Frelichowski J.E."/>
            <person name="Scheffler J.A."/>
            <person name="Scheffler B.E."/>
            <person name="Wendel J.F."/>
        </authorList>
    </citation>
    <scope>NUCLEOTIDE SEQUENCE [LARGE SCALE GENOMIC DNA]</scope>
    <source>
        <strain evidence="6">185</strain>
        <tissue evidence="6">Leaf</tissue>
    </source>
</reference>
<keyword evidence="3" id="KW-0433">Leucine-rich repeat</keyword>
<sequence length="56" mass="6592">MFELDLSNNQFASKFPEVIFKLPLLKFLDLRFNGFEGTVPKELFDKDLDVVFINHN</sequence>
<protein>
    <submittedName>
        <fullName evidence="6">Uncharacterized protein</fullName>
    </submittedName>
</protein>
<comment type="caution">
    <text evidence="6">The sequence shown here is derived from an EMBL/GenBank/DDBJ whole genome shotgun (WGS) entry which is preliminary data.</text>
</comment>
<evidence type="ECO:0000256" key="4">
    <source>
        <dbReference type="ARBA" id="ARBA00022729"/>
    </source>
</evidence>
<dbReference type="PANTHER" id="PTHR32093">
    <property type="entry name" value="LEUCINE-RICH REPEAT EXTENSIN-LIKE PROTEIN 3-RELATED"/>
    <property type="match status" value="1"/>
</dbReference>
<proteinExistence type="predicted"/>
<gene>
    <name evidence="6" type="ORF">Goari_018418</name>
</gene>
<dbReference type="Proteomes" id="UP000593577">
    <property type="component" value="Unassembled WGS sequence"/>
</dbReference>
<dbReference type="Pfam" id="PF00560">
    <property type="entry name" value="LRR_1"/>
    <property type="match status" value="2"/>
</dbReference>
<evidence type="ECO:0000256" key="3">
    <source>
        <dbReference type="ARBA" id="ARBA00022614"/>
    </source>
</evidence>
<keyword evidence="7" id="KW-1185">Reference proteome</keyword>
<dbReference type="Gene3D" id="3.80.10.10">
    <property type="entry name" value="Ribonuclease Inhibitor"/>
    <property type="match status" value="1"/>
</dbReference>
<evidence type="ECO:0000313" key="7">
    <source>
        <dbReference type="Proteomes" id="UP000593577"/>
    </source>
</evidence>
<dbReference type="InterPro" id="IPR051582">
    <property type="entry name" value="LRR_extensin-like_regulator"/>
</dbReference>
<accession>A0A7J8WPQ2</accession>
<evidence type="ECO:0000313" key="6">
    <source>
        <dbReference type="EMBL" id="MBA0676988.1"/>
    </source>
</evidence>
<dbReference type="SUPFAM" id="SSF52058">
    <property type="entry name" value="L domain-like"/>
    <property type="match status" value="1"/>
</dbReference>
<dbReference type="AlphaFoldDB" id="A0A7J8WPQ2"/>
<comment type="subcellular location">
    <subcellularLocation>
        <location evidence="1">Secreted</location>
    </subcellularLocation>
</comment>
<organism evidence="6 7">
    <name type="scientific">Gossypium aridum</name>
    <name type="common">American cotton</name>
    <name type="synonym">Erioxylum aridum</name>
    <dbReference type="NCBI Taxonomy" id="34290"/>
    <lineage>
        <taxon>Eukaryota</taxon>
        <taxon>Viridiplantae</taxon>
        <taxon>Streptophyta</taxon>
        <taxon>Embryophyta</taxon>
        <taxon>Tracheophyta</taxon>
        <taxon>Spermatophyta</taxon>
        <taxon>Magnoliopsida</taxon>
        <taxon>eudicotyledons</taxon>
        <taxon>Gunneridae</taxon>
        <taxon>Pentapetalae</taxon>
        <taxon>rosids</taxon>
        <taxon>malvids</taxon>
        <taxon>Malvales</taxon>
        <taxon>Malvaceae</taxon>
        <taxon>Malvoideae</taxon>
        <taxon>Gossypium</taxon>
    </lineage>
</organism>
<keyword evidence="4" id="KW-0732">Signal</keyword>
<keyword evidence="2" id="KW-0964">Secreted</keyword>
<evidence type="ECO:0000256" key="1">
    <source>
        <dbReference type="ARBA" id="ARBA00004613"/>
    </source>
</evidence>
<evidence type="ECO:0000256" key="2">
    <source>
        <dbReference type="ARBA" id="ARBA00022525"/>
    </source>
</evidence>
<dbReference type="InterPro" id="IPR032675">
    <property type="entry name" value="LRR_dom_sf"/>
</dbReference>
<evidence type="ECO:0000256" key="5">
    <source>
        <dbReference type="ARBA" id="ARBA00022737"/>
    </source>
</evidence>
<name>A0A7J8WPQ2_GOSAI</name>
<dbReference type="EMBL" id="JABFAA010000002">
    <property type="protein sequence ID" value="MBA0676988.1"/>
    <property type="molecule type" value="Genomic_DNA"/>
</dbReference>